<dbReference type="InterPro" id="IPR036046">
    <property type="entry name" value="Acylphosphatase-like_dom_sf"/>
</dbReference>
<dbReference type="Proteomes" id="UP000198598">
    <property type="component" value="Unassembled WGS sequence"/>
</dbReference>
<dbReference type="EMBL" id="FOLQ01000048">
    <property type="protein sequence ID" value="SFF33006.1"/>
    <property type="molecule type" value="Genomic_DNA"/>
</dbReference>
<evidence type="ECO:0000313" key="3">
    <source>
        <dbReference type="Proteomes" id="UP000198598"/>
    </source>
</evidence>
<dbReference type="GO" id="GO:0071949">
    <property type="term" value="F:FAD binding"/>
    <property type="evidence" value="ECO:0007669"/>
    <property type="project" value="InterPro"/>
</dbReference>
<dbReference type="GO" id="GO:0009882">
    <property type="term" value="F:blue light photoreceptor activity"/>
    <property type="evidence" value="ECO:0007669"/>
    <property type="project" value="InterPro"/>
</dbReference>
<accession>A0A1I2HWD7</accession>
<dbReference type="SMART" id="SM01034">
    <property type="entry name" value="BLUF"/>
    <property type="match status" value="1"/>
</dbReference>
<dbReference type="Pfam" id="PF04940">
    <property type="entry name" value="BLUF"/>
    <property type="match status" value="1"/>
</dbReference>
<dbReference type="InterPro" id="IPR007024">
    <property type="entry name" value="BLUF_domain"/>
</dbReference>
<dbReference type="STRING" id="662367.SAMN05216167_14823"/>
<dbReference type="Gene3D" id="3.30.70.100">
    <property type="match status" value="1"/>
</dbReference>
<keyword evidence="3" id="KW-1185">Reference proteome</keyword>
<evidence type="ECO:0000313" key="2">
    <source>
        <dbReference type="EMBL" id="SFF33006.1"/>
    </source>
</evidence>
<reference evidence="2 3" key="1">
    <citation type="submission" date="2016-10" db="EMBL/GenBank/DDBJ databases">
        <authorList>
            <person name="de Groot N.N."/>
        </authorList>
    </citation>
    <scope>NUCLEOTIDE SEQUENCE [LARGE SCALE GENOMIC DNA]</scope>
    <source>
        <strain evidence="2 3">DSM 26130</strain>
    </source>
</reference>
<sequence length="132" mass="15053">MDTSLIYFSVAVNPFEEAELLSLLAYSRSQNSQLGITEVLLYVKGNKQAVESLYQRIALDPRHNNVSQVINRPISQRLFPQWAMGYETITQRNLEAIQEVVKLDSGDQSVMTLPNNAILRALQVFYDGNRYN</sequence>
<dbReference type="RefSeq" id="WP_177236818.1">
    <property type="nucleotide sequence ID" value="NZ_FOLQ01000048.1"/>
</dbReference>
<gene>
    <name evidence="2" type="ORF">SAMN05216167_14823</name>
</gene>
<proteinExistence type="predicted"/>
<evidence type="ECO:0000259" key="1">
    <source>
        <dbReference type="PROSITE" id="PS50925"/>
    </source>
</evidence>
<feature type="domain" description="BLUF" evidence="1">
    <location>
        <begin position="2"/>
        <end position="85"/>
    </location>
</feature>
<dbReference type="AlphaFoldDB" id="A0A1I2HWD7"/>
<dbReference type="SUPFAM" id="SSF54975">
    <property type="entry name" value="Acylphosphatase/BLUF domain-like"/>
    <property type="match status" value="1"/>
</dbReference>
<dbReference type="PROSITE" id="PS50925">
    <property type="entry name" value="BLUF"/>
    <property type="match status" value="1"/>
</dbReference>
<protein>
    <submittedName>
        <fullName evidence="2">Sensors of blue-light using FAD</fullName>
    </submittedName>
</protein>
<organism evidence="2 3">
    <name type="scientific">Spirosoma endophyticum</name>
    <dbReference type="NCBI Taxonomy" id="662367"/>
    <lineage>
        <taxon>Bacteria</taxon>
        <taxon>Pseudomonadati</taxon>
        <taxon>Bacteroidota</taxon>
        <taxon>Cytophagia</taxon>
        <taxon>Cytophagales</taxon>
        <taxon>Cytophagaceae</taxon>
        <taxon>Spirosoma</taxon>
    </lineage>
</organism>
<name>A0A1I2HWD7_9BACT</name>